<dbReference type="PROSITE" id="PS50850">
    <property type="entry name" value="MFS"/>
    <property type="match status" value="1"/>
</dbReference>
<evidence type="ECO:0000256" key="1">
    <source>
        <dbReference type="ARBA" id="ARBA00022692"/>
    </source>
</evidence>
<evidence type="ECO:0000256" key="4">
    <source>
        <dbReference type="SAM" id="Phobius"/>
    </source>
</evidence>
<feature type="transmembrane region" description="Helical" evidence="4">
    <location>
        <begin position="280"/>
        <end position="299"/>
    </location>
</feature>
<dbReference type="Pfam" id="PF07690">
    <property type="entry name" value="MFS_1"/>
    <property type="match status" value="1"/>
</dbReference>
<feature type="transmembrane region" description="Helical" evidence="4">
    <location>
        <begin position="12"/>
        <end position="34"/>
    </location>
</feature>
<keyword evidence="7" id="KW-1185">Reference proteome</keyword>
<proteinExistence type="predicted"/>
<evidence type="ECO:0000259" key="5">
    <source>
        <dbReference type="PROSITE" id="PS50850"/>
    </source>
</evidence>
<keyword evidence="3 4" id="KW-0472">Membrane</keyword>
<comment type="caution">
    <text evidence="6">The sequence shown here is derived from an EMBL/GenBank/DDBJ whole genome shotgun (WGS) entry which is preliminary data.</text>
</comment>
<dbReference type="PANTHER" id="PTHR23534">
    <property type="entry name" value="MFS PERMEASE"/>
    <property type="match status" value="1"/>
</dbReference>
<feature type="transmembrane region" description="Helical" evidence="4">
    <location>
        <begin position="346"/>
        <end position="367"/>
    </location>
</feature>
<protein>
    <submittedName>
        <fullName evidence="6">Membrane protein</fullName>
    </submittedName>
</protein>
<evidence type="ECO:0000256" key="3">
    <source>
        <dbReference type="ARBA" id="ARBA00023136"/>
    </source>
</evidence>
<dbReference type="SUPFAM" id="SSF103473">
    <property type="entry name" value="MFS general substrate transporter"/>
    <property type="match status" value="1"/>
</dbReference>
<dbReference type="InterPro" id="IPR020846">
    <property type="entry name" value="MFS_dom"/>
</dbReference>
<feature type="transmembrane region" description="Helical" evidence="4">
    <location>
        <begin position="305"/>
        <end position="326"/>
    </location>
</feature>
<dbReference type="InterPro" id="IPR011701">
    <property type="entry name" value="MFS"/>
</dbReference>
<feature type="transmembrane region" description="Helical" evidence="4">
    <location>
        <begin position="373"/>
        <end position="390"/>
    </location>
</feature>
<dbReference type="EMBL" id="BMZN01000001">
    <property type="protein sequence ID" value="GHC40591.1"/>
    <property type="molecule type" value="Genomic_DNA"/>
</dbReference>
<feature type="domain" description="Major facilitator superfamily (MFS) profile" evidence="5">
    <location>
        <begin position="214"/>
        <end position="402"/>
    </location>
</feature>
<sequence length="402" mass="42734">MTAIRLPFRTYLYFLAQSINLTTAVMSVTMAAIVGSSLAPEPWQSTVPYGFQFLFVMLFTLPASRVMAAIGRKKSFLLATLPLAASGVVGYGAIEMKQFSLLVASHALLGMYIAFANFNRFAASDGLSATLKPRAISLVVAGGVIAALLGPLLIRNLKTSSFAQDFAACYAAFTVLAIVTLILNLFIKDVKPSGSPSVKRSSRGQVLKLVLHDKTLVIVIGIAAIGYGIMNLLMIQASMHLSHLHVHFSDISTAIQWHVLAMFAPSFFTGILIQKFGLKAVAISGILLLLLSCGINIVAQGYTALSISLLILGLGWNFTYIGGSALLTSKLEGKSCFLEVQGLNDLAVSVLATLGAFAPAFLLSLMGWSGTNILSGLICLLLLGSSLVFLKSPQLPPQEQQS</sequence>
<feature type="transmembrane region" description="Helical" evidence="4">
    <location>
        <begin position="135"/>
        <end position="154"/>
    </location>
</feature>
<dbReference type="Gene3D" id="1.20.1250.20">
    <property type="entry name" value="MFS general substrate transporter like domains"/>
    <property type="match status" value="1"/>
</dbReference>
<evidence type="ECO:0000313" key="7">
    <source>
        <dbReference type="Proteomes" id="UP000608923"/>
    </source>
</evidence>
<dbReference type="GO" id="GO:0022857">
    <property type="term" value="F:transmembrane transporter activity"/>
    <property type="evidence" value="ECO:0007669"/>
    <property type="project" value="InterPro"/>
</dbReference>
<evidence type="ECO:0000256" key="2">
    <source>
        <dbReference type="ARBA" id="ARBA00022989"/>
    </source>
</evidence>
<keyword evidence="2 4" id="KW-1133">Transmembrane helix</keyword>
<dbReference type="PANTHER" id="PTHR23534:SF1">
    <property type="entry name" value="MAJOR FACILITATOR SUPERFAMILY PROTEIN"/>
    <property type="match status" value="1"/>
</dbReference>
<feature type="transmembrane region" description="Helical" evidence="4">
    <location>
        <begin position="166"/>
        <end position="187"/>
    </location>
</feature>
<dbReference type="RefSeq" id="WP_189391242.1">
    <property type="nucleotide sequence ID" value="NZ_BMZN01000001.1"/>
</dbReference>
<evidence type="ECO:0000313" key="6">
    <source>
        <dbReference type="EMBL" id="GHC40591.1"/>
    </source>
</evidence>
<feature type="transmembrane region" description="Helical" evidence="4">
    <location>
        <begin position="46"/>
        <end position="64"/>
    </location>
</feature>
<dbReference type="AlphaFoldDB" id="A0A8H9IFX3"/>
<reference evidence="7" key="1">
    <citation type="journal article" date="2019" name="Int. J. Syst. Evol. Microbiol.">
        <title>The Global Catalogue of Microorganisms (GCM) 10K type strain sequencing project: providing services to taxonomists for standard genome sequencing and annotation.</title>
        <authorList>
            <consortium name="The Broad Institute Genomics Platform"/>
            <consortium name="The Broad Institute Genome Sequencing Center for Infectious Disease"/>
            <person name="Wu L."/>
            <person name="Ma J."/>
        </authorList>
    </citation>
    <scope>NUCLEOTIDE SEQUENCE [LARGE SCALE GENOMIC DNA]</scope>
    <source>
        <strain evidence="7">KCTC 42083</strain>
    </source>
</reference>
<dbReference type="Proteomes" id="UP000608923">
    <property type="component" value="Unassembled WGS sequence"/>
</dbReference>
<dbReference type="InterPro" id="IPR036259">
    <property type="entry name" value="MFS_trans_sf"/>
</dbReference>
<feature type="transmembrane region" description="Helical" evidence="4">
    <location>
        <begin position="100"/>
        <end position="123"/>
    </location>
</feature>
<feature type="transmembrane region" description="Helical" evidence="4">
    <location>
        <begin position="76"/>
        <end position="94"/>
    </location>
</feature>
<accession>A0A8H9IFX3</accession>
<organism evidence="6 7">
    <name type="scientific">Alcaligenes pakistanensis</name>
    <dbReference type="NCBI Taxonomy" id="1482717"/>
    <lineage>
        <taxon>Bacteria</taxon>
        <taxon>Pseudomonadati</taxon>
        <taxon>Pseudomonadota</taxon>
        <taxon>Betaproteobacteria</taxon>
        <taxon>Burkholderiales</taxon>
        <taxon>Alcaligenaceae</taxon>
        <taxon>Alcaligenes</taxon>
    </lineage>
</organism>
<keyword evidence="1 4" id="KW-0812">Transmembrane</keyword>
<gene>
    <name evidence="6" type="ORF">GCM10010096_08910</name>
</gene>
<feature type="transmembrane region" description="Helical" evidence="4">
    <location>
        <begin position="215"/>
        <end position="235"/>
    </location>
</feature>
<name>A0A8H9IFX3_9BURK</name>
<feature type="transmembrane region" description="Helical" evidence="4">
    <location>
        <begin position="255"/>
        <end position="273"/>
    </location>
</feature>